<keyword evidence="3 6" id="KW-0067">ATP-binding</keyword>
<dbReference type="PROSITE" id="PS51903">
    <property type="entry name" value="CLP_R"/>
    <property type="match status" value="1"/>
</dbReference>
<dbReference type="RefSeq" id="WP_076003271.1">
    <property type="nucleotide sequence ID" value="NZ_CP018258.1"/>
</dbReference>
<dbReference type="Gene3D" id="1.10.1780.10">
    <property type="entry name" value="Clp, N-terminal domain"/>
    <property type="match status" value="1"/>
</dbReference>
<gene>
    <name evidence="8" type="ORF">Dform_00095</name>
</gene>
<evidence type="ECO:0000256" key="3">
    <source>
        <dbReference type="ARBA" id="ARBA00022840"/>
    </source>
</evidence>
<dbReference type="InterPro" id="IPR001270">
    <property type="entry name" value="ClpA/B"/>
</dbReference>
<dbReference type="Gene3D" id="4.10.860.10">
    <property type="entry name" value="UVR domain"/>
    <property type="match status" value="1"/>
</dbReference>
<dbReference type="SUPFAM" id="SSF52540">
    <property type="entry name" value="P-loop containing nucleoside triphosphate hydrolases"/>
    <property type="match status" value="2"/>
</dbReference>
<evidence type="ECO:0000259" key="7">
    <source>
        <dbReference type="PROSITE" id="PS51903"/>
    </source>
</evidence>
<dbReference type="PANTHER" id="PTHR11638">
    <property type="entry name" value="ATP-DEPENDENT CLP PROTEASE"/>
    <property type="match status" value="1"/>
</dbReference>
<reference evidence="9" key="1">
    <citation type="submission" date="2016-11" db="EMBL/GenBank/DDBJ databases">
        <title>Dehalogenimonas formicexedens sp. nov., a chlorinated alkane respiring bacterium isolated from contaminated groundwater.</title>
        <authorList>
            <person name="Key T.A."/>
            <person name="Bowman K.S."/>
            <person name="Lee I."/>
            <person name="Chun J."/>
            <person name="Albuquerque L."/>
            <person name="da Costa M.S."/>
            <person name="Rainey F.A."/>
            <person name="Moe W.M."/>
        </authorList>
    </citation>
    <scope>NUCLEOTIDE SEQUENCE [LARGE SCALE GENOMIC DNA]</scope>
    <source>
        <strain evidence="9">NSZ-14</strain>
    </source>
</reference>
<dbReference type="OrthoDB" id="9803641at2"/>
<dbReference type="FunFam" id="1.10.8.60:FF:000017">
    <property type="entry name" value="ATP-dependent chaperone ClpB"/>
    <property type="match status" value="1"/>
</dbReference>
<dbReference type="Pfam" id="PF07724">
    <property type="entry name" value="AAA_2"/>
    <property type="match status" value="1"/>
</dbReference>
<evidence type="ECO:0000256" key="5">
    <source>
        <dbReference type="PROSITE-ProRule" id="PRU01251"/>
    </source>
</evidence>
<protein>
    <submittedName>
        <fullName evidence="8">ATP-dependent Clp protease ATP-binding subunit ClpC</fullName>
    </submittedName>
</protein>
<dbReference type="GO" id="GO:0006508">
    <property type="term" value="P:proteolysis"/>
    <property type="evidence" value="ECO:0007669"/>
    <property type="project" value="UniProtKB-KW"/>
</dbReference>
<keyword evidence="8" id="KW-0645">Protease</keyword>
<dbReference type="InterPro" id="IPR041546">
    <property type="entry name" value="ClpA/ClpB_AAA_lid"/>
</dbReference>
<evidence type="ECO:0000256" key="2">
    <source>
        <dbReference type="ARBA" id="ARBA00022741"/>
    </source>
</evidence>
<dbReference type="SMART" id="SM00382">
    <property type="entry name" value="AAA"/>
    <property type="match status" value="2"/>
</dbReference>
<dbReference type="GO" id="GO:0005737">
    <property type="term" value="C:cytoplasm"/>
    <property type="evidence" value="ECO:0007669"/>
    <property type="project" value="TreeGrafter"/>
</dbReference>
<dbReference type="InterPro" id="IPR003593">
    <property type="entry name" value="AAA+_ATPase"/>
</dbReference>
<evidence type="ECO:0000256" key="4">
    <source>
        <dbReference type="ARBA" id="ARBA00023186"/>
    </source>
</evidence>
<dbReference type="InterPro" id="IPR004176">
    <property type="entry name" value="Clp_R_N"/>
</dbReference>
<feature type="domain" description="Clp R" evidence="7">
    <location>
        <begin position="5"/>
        <end position="147"/>
    </location>
</feature>
<dbReference type="Pfam" id="PF10431">
    <property type="entry name" value="ClpB_D2-small"/>
    <property type="match status" value="1"/>
</dbReference>
<dbReference type="Pfam" id="PF00004">
    <property type="entry name" value="AAA"/>
    <property type="match status" value="1"/>
</dbReference>
<dbReference type="InterPro" id="IPR028299">
    <property type="entry name" value="ClpA/B_CS2"/>
</dbReference>
<dbReference type="GO" id="GO:0005524">
    <property type="term" value="F:ATP binding"/>
    <property type="evidence" value="ECO:0007669"/>
    <property type="project" value="UniProtKB-KW"/>
</dbReference>
<dbReference type="STRING" id="1839801.Dform_00095"/>
<dbReference type="KEGG" id="dfo:Dform_00095"/>
<dbReference type="EMBL" id="CP018258">
    <property type="protein sequence ID" value="APV43458.1"/>
    <property type="molecule type" value="Genomic_DNA"/>
</dbReference>
<evidence type="ECO:0000256" key="1">
    <source>
        <dbReference type="ARBA" id="ARBA00022737"/>
    </source>
</evidence>
<evidence type="ECO:0000313" key="9">
    <source>
        <dbReference type="Proteomes" id="UP000185934"/>
    </source>
</evidence>
<evidence type="ECO:0000313" key="8">
    <source>
        <dbReference type="EMBL" id="APV43458.1"/>
    </source>
</evidence>
<dbReference type="InterPro" id="IPR019489">
    <property type="entry name" value="Clp_ATPase_C"/>
</dbReference>
<dbReference type="Proteomes" id="UP000185934">
    <property type="component" value="Chromosome"/>
</dbReference>
<dbReference type="PRINTS" id="PR00300">
    <property type="entry name" value="CLPPROTEASEA"/>
</dbReference>
<evidence type="ECO:0000256" key="6">
    <source>
        <dbReference type="RuleBase" id="RU004432"/>
    </source>
</evidence>
<dbReference type="SUPFAM" id="SSF81923">
    <property type="entry name" value="Double Clp-N motif"/>
    <property type="match status" value="1"/>
</dbReference>
<dbReference type="GO" id="GO:0034605">
    <property type="term" value="P:cellular response to heat"/>
    <property type="evidence" value="ECO:0007669"/>
    <property type="project" value="TreeGrafter"/>
</dbReference>
<dbReference type="FunFam" id="3.40.50.300:FF:000025">
    <property type="entry name" value="ATP-dependent Clp protease subunit"/>
    <property type="match status" value="1"/>
</dbReference>
<dbReference type="Gene3D" id="3.40.50.300">
    <property type="entry name" value="P-loop containing nucleotide triphosphate hydrolases"/>
    <property type="match status" value="2"/>
</dbReference>
<dbReference type="CDD" id="cd19499">
    <property type="entry name" value="RecA-like_ClpB_Hsp104-like"/>
    <property type="match status" value="1"/>
</dbReference>
<dbReference type="CDD" id="cd00009">
    <property type="entry name" value="AAA"/>
    <property type="match status" value="1"/>
</dbReference>
<keyword evidence="4 6" id="KW-0143">Chaperone</keyword>
<dbReference type="Gene3D" id="1.10.8.60">
    <property type="match status" value="2"/>
</dbReference>
<proteinExistence type="inferred from homology"/>
<keyword evidence="1 5" id="KW-0677">Repeat</keyword>
<dbReference type="GO" id="GO:0016887">
    <property type="term" value="F:ATP hydrolysis activity"/>
    <property type="evidence" value="ECO:0007669"/>
    <property type="project" value="InterPro"/>
</dbReference>
<dbReference type="GO" id="GO:0008233">
    <property type="term" value="F:peptidase activity"/>
    <property type="evidence" value="ECO:0007669"/>
    <property type="project" value="UniProtKB-KW"/>
</dbReference>
<dbReference type="Pfam" id="PF02861">
    <property type="entry name" value="Clp_N"/>
    <property type="match status" value="1"/>
</dbReference>
<dbReference type="PROSITE" id="PS00871">
    <property type="entry name" value="CLPAB_2"/>
    <property type="match status" value="1"/>
</dbReference>
<keyword evidence="9" id="KW-1185">Reference proteome</keyword>
<dbReference type="InterPro" id="IPR036628">
    <property type="entry name" value="Clp_N_dom_sf"/>
</dbReference>
<accession>A0A1P8F4V2</accession>
<dbReference type="AlphaFoldDB" id="A0A1P8F4V2"/>
<dbReference type="InterPro" id="IPR003959">
    <property type="entry name" value="ATPase_AAA_core"/>
</dbReference>
<sequence>MASRFDKFSERARRVLTYAQEEAQQLNHNYIGTEHILLGMVREEDGVAARVLVNLDVNLAKLRSAVEFVIGRGEKPSAGETGLTSRAKKVIELAIDEARNLGHNYIGTEHLLLGLLREGEGVAAGVLDSFGISIDRVRAEITKVLQQGAANRTNPAAAKPGKAPGKTPTLDAVSFDLTAAAKAGRLDPVVGRVKEIERMVQILSRRTKNNPALIGEPGVGKTAIVEGLAHRIVAGDVPETLENKRLVSLDIASLVAGTKYRGEFEERLKKILEELRVVGNIVLFIDEFHTMLGAGAAEGAIDAANILKPSLARGEIQVIGATTLDDYRKHVERDTAFARRFQSVLVEEPSIEDTIEILRGIKQRYEEHHRLVITDDAMDAAANLASRYISDRFMPDKAIDVIDEAASRVRIRNRTRPMPLKDLKKAEDSYRRDKEAALATQQYDYAAELREREYQIAEKRRKMEEEWQQEQVSTKPLVTKEDIADVVSMWTGVPLLQLTGDETERLLHMEEALHKRIVGQDEAIVTIAKAVRRARAGLKDPRRPIGNFIFLGPTGVGKTELARALAQFMFGSEDNLIRIDMSEFMEKFAVSRLVGAPPGYVGYEEGGQLTEAVRRKGYSLVLLDEIEKAHPEVFNILLQIFDDGHLTDAKGRRVDFRNTIIIMTSNIGADLIRKGTGSIGFTTTSDAAKAQDIGYERMKDKLLAEVKKSFRPEFLNRVDSTVVFHSLTRDEIRQIVDLQLASVTKQLKEKNISIEVTAGAKDVLGKKGYDEVYGARPLRRVIQNLIEDRLSEDLLRGQFSSGDTVVIEPSADGEDLLFNVRHPELPPPAENAEKPALAGG</sequence>
<dbReference type="InterPro" id="IPR018368">
    <property type="entry name" value="ClpA/B_CS1"/>
</dbReference>
<keyword evidence="2 6" id="KW-0547">Nucleotide-binding</keyword>
<keyword evidence="8" id="KW-0378">Hydrolase</keyword>
<dbReference type="Pfam" id="PF17871">
    <property type="entry name" value="AAA_lid_9"/>
    <property type="match status" value="1"/>
</dbReference>
<dbReference type="InterPro" id="IPR027417">
    <property type="entry name" value="P-loop_NTPase"/>
</dbReference>
<dbReference type="PANTHER" id="PTHR11638:SF18">
    <property type="entry name" value="HEAT SHOCK PROTEIN 104"/>
    <property type="match status" value="1"/>
</dbReference>
<comment type="similarity">
    <text evidence="6">Belongs to the ClpA/ClpB family.</text>
</comment>
<dbReference type="FunFam" id="3.40.50.300:FF:000010">
    <property type="entry name" value="Chaperone clpB 1, putative"/>
    <property type="match status" value="1"/>
</dbReference>
<organism evidence="8 9">
    <name type="scientific">Dehalogenimonas formicexedens</name>
    <dbReference type="NCBI Taxonomy" id="1839801"/>
    <lineage>
        <taxon>Bacteria</taxon>
        <taxon>Bacillati</taxon>
        <taxon>Chloroflexota</taxon>
        <taxon>Dehalococcoidia</taxon>
        <taxon>Dehalococcoidales</taxon>
        <taxon>Dehalococcoidaceae</taxon>
        <taxon>Dehalogenimonas</taxon>
    </lineage>
</organism>
<dbReference type="PROSITE" id="PS00870">
    <property type="entry name" value="CLPAB_1"/>
    <property type="match status" value="1"/>
</dbReference>
<name>A0A1P8F4V2_9CHLR</name>
<dbReference type="InterPro" id="IPR050130">
    <property type="entry name" value="ClpA_ClpB"/>
</dbReference>
<dbReference type="SMART" id="SM01086">
    <property type="entry name" value="ClpB_D2-small"/>
    <property type="match status" value="1"/>
</dbReference>